<name>A0A7D5ZJ81_9NEIS</name>
<reference evidence="1 2" key="1">
    <citation type="journal article" date="2016" name="Int. J. Syst. Evol. Microbiol.">
        <title>Chitinibacter fontanus sp. nov., isolated from a spring.</title>
        <authorList>
            <person name="Sheu S.Y."/>
            <person name="Li Y.S."/>
            <person name="Young C.C."/>
            <person name="Chen W.M."/>
        </authorList>
    </citation>
    <scope>NUCLEOTIDE SEQUENCE [LARGE SCALE GENOMIC DNA]</scope>
    <source>
        <strain evidence="1 2">STM-7</strain>
    </source>
</reference>
<accession>A0A7D5ZJ81</accession>
<dbReference type="AlphaFoldDB" id="A0A7D5ZJ81"/>
<evidence type="ECO:0000313" key="2">
    <source>
        <dbReference type="Proteomes" id="UP000510822"/>
    </source>
</evidence>
<dbReference type="RefSeq" id="WP_180306844.1">
    <property type="nucleotide sequence ID" value="NZ_CP058952.1"/>
</dbReference>
<keyword evidence="2" id="KW-1185">Reference proteome</keyword>
<organism evidence="1 2">
    <name type="scientific">Chitinibacter fontanus</name>
    <dbReference type="NCBI Taxonomy" id="1737446"/>
    <lineage>
        <taxon>Bacteria</taxon>
        <taxon>Pseudomonadati</taxon>
        <taxon>Pseudomonadota</taxon>
        <taxon>Betaproteobacteria</taxon>
        <taxon>Neisseriales</taxon>
        <taxon>Chitinibacteraceae</taxon>
        <taxon>Chitinibacter</taxon>
    </lineage>
</organism>
<sequence>MKILKQLEVVLLVLFLCIASNFLFAGITIHYSGQLKSLESRDGLILRSSAYAHSKGWRVQKVNAESLKSIESISAGLLKKIEGSNASGPYKGVVLYFHEMGEPLYLVTGEKLLLSNFVKTQFAGAESHRDVIQLFDEIKPFFESCKIYDESGYFNHRNMNDLQFEIDSINKQLEVIKLERPDAVGPVKLSSGRIADVISNK</sequence>
<dbReference type="EMBL" id="CP058952">
    <property type="protein sequence ID" value="QLI82769.1"/>
    <property type="molecule type" value="Genomic_DNA"/>
</dbReference>
<gene>
    <name evidence="1" type="ORF">HZU75_15260</name>
</gene>
<dbReference type="KEGG" id="cfon:HZU75_15260"/>
<proteinExistence type="predicted"/>
<evidence type="ECO:0000313" key="1">
    <source>
        <dbReference type="EMBL" id="QLI82769.1"/>
    </source>
</evidence>
<dbReference type="Proteomes" id="UP000510822">
    <property type="component" value="Chromosome"/>
</dbReference>
<protein>
    <submittedName>
        <fullName evidence="1">Uncharacterized protein</fullName>
    </submittedName>
</protein>